<dbReference type="AlphaFoldDB" id="A0A318RDZ5"/>
<gene>
    <name evidence="1" type="ORF">DFR67_114159</name>
</gene>
<dbReference type="OrthoDB" id="5194507at2"/>
<protein>
    <submittedName>
        <fullName evidence="1">Uncharacterized protein</fullName>
    </submittedName>
</protein>
<evidence type="ECO:0000313" key="1">
    <source>
        <dbReference type="EMBL" id="PYE14060.1"/>
    </source>
</evidence>
<organism evidence="1 2">
    <name type="scientific">Williamsia limnetica</name>
    <dbReference type="NCBI Taxonomy" id="882452"/>
    <lineage>
        <taxon>Bacteria</taxon>
        <taxon>Bacillati</taxon>
        <taxon>Actinomycetota</taxon>
        <taxon>Actinomycetes</taxon>
        <taxon>Mycobacteriales</taxon>
        <taxon>Nocardiaceae</taxon>
        <taxon>Williamsia</taxon>
    </lineage>
</organism>
<reference evidence="1 2" key="1">
    <citation type="submission" date="2018-06" db="EMBL/GenBank/DDBJ databases">
        <title>Genomic Encyclopedia of Type Strains, Phase IV (KMG-IV): sequencing the most valuable type-strain genomes for metagenomic binning, comparative biology and taxonomic classification.</title>
        <authorList>
            <person name="Goeker M."/>
        </authorList>
    </citation>
    <scope>NUCLEOTIDE SEQUENCE [LARGE SCALE GENOMIC DNA]</scope>
    <source>
        <strain evidence="1 2">DSM 45521</strain>
    </source>
</reference>
<dbReference type="Proteomes" id="UP000247591">
    <property type="component" value="Unassembled WGS sequence"/>
</dbReference>
<evidence type="ECO:0000313" key="2">
    <source>
        <dbReference type="Proteomes" id="UP000247591"/>
    </source>
</evidence>
<name>A0A318RDZ5_WILLI</name>
<dbReference type="EMBL" id="QJSP01000014">
    <property type="protein sequence ID" value="PYE14060.1"/>
    <property type="molecule type" value="Genomic_DNA"/>
</dbReference>
<dbReference type="RefSeq" id="WP_110471679.1">
    <property type="nucleotide sequence ID" value="NZ_QJSP01000014.1"/>
</dbReference>
<keyword evidence="2" id="KW-1185">Reference proteome</keyword>
<proteinExistence type="predicted"/>
<accession>A0A318RDZ5</accession>
<sequence length="134" mass="14610">MSAGQYNFTIEQGATLRKKFRWTDPDGTPINLTGAICRLQIRKTKSTTSPLIADLTQHLALDAPDGSVTLEVPGEVTYDVKFDTGDTACVSTAGDQKRLVEGVVTTSRETNRECLRLSPSPLKRIRLSSLKEAA</sequence>
<comment type="caution">
    <text evidence="1">The sequence shown here is derived from an EMBL/GenBank/DDBJ whole genome shotgun (WGS) entry which is preliminary data.</text>
</comment>